<dbReference type="InterPro" id="IPR046848">
    <property type="entry name" value="E_motif"/>
</dbReference>
<accession>A0A0K9NJ62</accession>
<dbReference type="InterPro" id="IPR046960">
    <property type="entry name" value="PPR_At4g14850-like_plant"/>
</dbReference>
<keyword evidence="5" id="KW-1185">Reference proteome</keyword>
<dbReference type="PANTHER" id="PTHR47926:SF519">
    <property type="entry name" value="DYW DOMAIN-CONTAINING PROTEIN"/>
    <property type="match status" value="1"/>
</dbReference>
<feature type="repeat" description="PPR" evidence="2">
    <location>
        <begin position="54"/>
        <end position="84"/>
    </location>
</feature>
<dbReference type="GO" id="GO:0003723">
    <property type="term" value="F:RNA binding"/>
    <property type="evidence" value="ECO:0000318"/>
    <property type="project" value="GO_Central"/>
</dbReference>
<dbReference type="InterPro" id="IPR011990">
    <property type="entry name" value="TPR-like_helical_dom_sf"/>
</dbReference>
<dbReference type="Proteomes" id="UP000036987">
    <property type="component" value="Unassembled WGS sequence"/>
</dbReference>
<keyword evidence="1" id="KW-0677">Repeat</keyword>
<dbReference type="EMBL" id="LFYR01002138">
    <property type="protein sequence ID" value="KMZ56811.1"/>
    <property type="molecule type" value="Genomic_DNA"/>
</dbReference>
<proteinExistence type="predicted"/>
<reference evidence="5" key="1">
    <citation type="journal article" date="2016" name="Nature">
        <title>The genome of the seagrass Zostera marina reveals angiosperm adaptation to the sea.</title>
        <authorList>
            <person name="Olsen J.L."/>
            <person name="Rouze P."/>
            <person name="Verhelst B."/>
            <person name="Lin Y.-C."/>
            <person name="Bayer T."/>
            <person name="Collen J."/>
            <person name="Dattolo E."/>
            <person name="De Paoli E."/>
            <person name="Dittami S."/>
            <person name="Maumus F."/>
            <person name="Michel G."/>
            <person name="Kersting A."/>
            <person name="Lauritano C."/>
            <person name="Lohaus R."/>
            <person name="Toepel M."/>
            <person name="Tonon T."/>
            <person name="Vanneste K."/>
            <person name="Amirebrahimi M."/>
            <person name="Brakel J."/>
            <person name="Bostroem C."/>
            <person name="Chovatia M."/>
            <person name="Grimwood J."/>
            <person name="Jenkins J.W."/>
            <person name="Jueterbock A."/>
            <person name="Mraz A."/>
            <person name="Stam W.T."/>
            <person name="Tice H."/>
            <person name="Bornberg-Bauer E."/>
            <person name="Green P.J."/>
            <person name="Pearson G.A."/>
            <person name="Procaccini G."/>
            <person name="Duarte C.M."/>
            <person name="Schmutz J."/>
            <person name="Reusch T.B.H."/>
            <person name="Van de Peer Y."/>
        </authorList>
    </citation>
    <scope>NUCLEOTIDE SEQUENCE [LARGE SCALE GENOMIC DNA]</scope>
    <source>
        <strain evidence="5">cv. Finnish</strain>
    </source>
</reference>
<organism evidence="4 5">
    <name type="scientific">Zostera marina</name>
    <name type="common">Eelgrass</name>
    <dbReference type="NCBI Taxonomy" id="29655"/>
    <lineage>
        <taxon>Eukaryota</taxon>
        <taxon>Viridiplantae</taxon>
        <taxon>Streptophyta</taxon>
        <taxon>Embryophyta</taxon>
        <taxon>Tracheophyta</taxon>
        <taxon>Spermatophyta</taxon>
        <taxon>Magnoliopsida</taxon>
        <taxon>Liliopsida</taxon>
        <taxon>Zosteraceae</taxon>
        <taxon>Zostera</taxon>
    </lineage>
</organism>
<dbReference type="Pfam" id="PF01535">
    <property type="entry name" value="PPR"/>
    <property type="match status" value="5"/>
</dbReference>
<feature type="repeat" description="PPR" evidence="2">
    <location>
        <begin position="85"/>
        <end position="119"/>
    </location>
</feature>
<dbReference type="OrthoDB" id="185373at2759"/>
<evidence type="ECO:0000313" key="4">
    <source>
        <dbReference type="EMBL" id="KMZ56811.1"/>
    </source>
</evidence>
<evidence type="ECO:0000256" key="2">
    <source>
        <dbReference type="PROSITE-ProRule" id="PRU00708"/>
    </source>
</evidence>
<dbReference type="GO" id="GO:0008270">
    <property type="term" value="F:zinc ion binding"/>
    <property type="evidence" value="ECO:0007669"/>
    <property type="project" value="InterPro"/>
</dbReference>
<dbReference type="OMA" id="AMIVGYN"/>
<dbReference type="InterPro" id="IPR032867">
    <property type="entry name" value="DYW_dom"/>
</dbReference>
<gene>
    <name evidence="4" type="ORF">ZOSMA_91G00770</name>
</gene>
<dbReference type="AlphaFoldDB" id="A0A0K9NJ62"/>
<dbReference type="Pfam" id="PF20431">
    <property type="entry name" value="E_motif"/>
    <property type="match status" value="1"/>
</dbReference>
<dbReference type="FunFam" id="1.25.40.10:FF:000442">
    <property type="entry name" value="Pentatricopeptide repeat-containing protein At3g49710"/>
    <property type="match status" value="2"/>
</dbReference>
<dbReference type="FunFam" id="1.25.40.10:FF:001162">
    <property type="entry name" value="Pentatricopeptide repeat-containing protein"/>
    <property type="match status" value="1"/>
</dbReference>
<dbReference type="Pfam" id="PF13041">
    <property type="entry name" value="PPR_2"/>
    <property type="match status" value="4"/>
</dbReference>
<feature type="repeat" description="PPR" evidence="2">
    <location>
        <begin position="462"/>
        <end position="496"/>
    </location>
</feature>
<feature type="repeat" description="PPR" evidence="2">
    <location>
        <begin position="188"/>
        <end position="222"/>
    </location>
</feature>
<dbReference type="Gene3D" id="1.25.40.10">
    <property type="entry name" value="Tetratricopeptide repeat domain"/>
    <property type="match status" value="5"/>
</dbReference>
<dbReference type="Pfam" id="PF14432">
    <property type="entry name" value="DYW_deaminase"/>
    <property type="match status" value="1"/>
</dbReference>
<evidence type="ECO:0000256" key="1">
    <source>
        <dbReference type="ARBA" id="ARBA00022737"/>
    </source>
</evidence>
<comment type="caution">
    <text evidence="4">The sequence shown here is derived from an EMBL/GenBank/DDBJ whole genome shotgun (WGS) entry which is preliminary data.</text>
</comment>
<dbReference type="NCBIfam" id="TIGR00756">
    <property type="entry name" value="PPR"/>
    <property type="match status" value="8"/>
</dbReference>
<dbReference type="InterPro" id="IPR002885">
    <property type="entry name" value="PPR_rpt"/>
</dbReference>
<dbReference type="SUPFAM" id="SSF48452">
    <property type="entry name" value="TPR-like"/>
    <property type="match status" value="2"/>
</dbReference>
<evidence type="ECO:0000313" key="5">
    <source>
        <dbReference type="Proteomes" id="UP000036987"/>
    </source>
</evidence>
<evidence type="ECO:0000259" key="3">
    <source>
        <dbReference type="Pfam" id="PF14432"/>
    </source>
</evidence>
<dbReference type="PROSITE" id="PS51375">
    <property type="entry name" value="PPR"/>
    <property type="match status" value="6"/>
</dbReference>
<feature type="domain" description="DYW" evidence="3">
    <location>
        <begin position="677"/>
        <end position="769"/>
    </location>
</feature>
<dbReference type="GO" id="GO:0009451">
    <property type="term" value="P:RNA modification"/>
    <property type="evidence" value="ECO:0000318"/>
    <property type="project" value="GO_Central"/>
</dbReference>
<protein>
    <submittedName>
        <fullName evidence="4">Pentatricopeptide repeat-containing protein</fullName>
    </submittedName>
</protein>
<feature type="repeat" description="PPR" evidence="2">
    <location>
        <begin position="599"/>
        <end position="633"/>
    </location>
</feature>
<name>A0A0K9NJ62_ZOSMR</name>
<feature type="repeat" description="PPR" evidence="2">
    <location>
        <begin position="325"/>
        <end position="359"/>
    </location>
</feature>
<dbReference type="PANTHER" id="PTHR47926">
    <property type="entry name" value="PENTATRICOPEPTIDE REPEAT-CONTAINING PROTEIN"/>
    <property type="match status" value="1"/>
</dbReference>
<dbReference type="Pfam" id="PF13812">
    <property type="entry name" value="PPR_3"/>
    <property type="match status" value="1"/>
</dbReference>
<sequence length="769" mass="85483">MAVVRSAAGARHGDLIKSGLHLSVYAVNNLINFYAKTGCGHEADMVFDEMYVKNIVSWNSIISMHAKSGRIGKATKLFDEMSERDSVSWTAMIVGYNQIGRFDHAIRMFFDMMAAGVPPSHFTFCNVISSSAAIRWVGVGTKLHCLVVKMGMSGYIEIANSLLNLYGKCGKLDTAKAVFDGISSNSKEASSWNTMISAYTQTGNLHLARDLFDKMESRRTVISWNAMIAGYNQNGSDMLALELFSEMLKHTSSGVWPDAFTFTNVLSACANLRIKKHGEQVHGHNITTGIPCSGPLGNALISMYSKSGAVDTASKLINMTDFDLNVISFTALLEGYVKLGDLEPARRIFDSMRSPDVVAWTAMIVGYIQNSLYTNAISLFRQMILAGRPKPNNYTLAAMLSVSSILAAINHGKELHGKGIRSGEASSVSVSNALITMYAKSGEISTARKVFQQLGDENRQNNTVTWTSMVIGLAQHGLGVEAIDLFEKMLDLKINPDHITYVGVLSACTHTRLVGEGRRYFDMMQRVHMIEPMSSHYACMIDLFGRAGLLKEAHEFINQMPIEPDAIAWGSLLAACKIHKDHELGKVAAERLLLIEPENSGAYSGLANVYSACGQWEKAAEVWKLMRSNGVKKEQGFSWMQIKDMVHVFGADDWLHPEREKVYEMAGKMWSEIKKVGFVPDTSCVLHDIDEELKEKHLCHHSEKLAIAYGLISTKENTTLRIMKNLRVCNDCHSAIKFISRVYRREIIVRDVTRFHHFRHGSCSCGDFW</sequence>